<dbReference type="EMBL" id="CM017325">
    <property type="protein sequence ID" value="KAE8056503.1"/>
    <property type="molecule type" value="Genomic_DNA"/>
</dbReference>
<evidence type="ECO:0000313" key="1">
    <source>
        <dbReference type="EMBL" id="KAE8056503.1"/>
    </source>
</evidence>
<dbReference type="Pfam" id="PF05553">
    <property type="entry name" value="DUF761"/>
    <property type="match status" value="1"/>
</dbReference>
<organism evidence="1 2">
    <name type="scientific">Carpinus fangiana</name>
    <dbReference type="NCBI Taxonomy" id="176857"/>
    <lineage>
        <taxon>Eukaryota</taxon>
        <taxon>Viridiplantae</taxon>
        <taxon>Streptophyta</taxon>
        <taxon>Embryophyta</taxon>
        <taxon>Tracheophyta</taxon>
        <taxon>Spermatophyta</taxon>
        <taxon>Magnoliopsida</taxon>
        <taxon>eudicotyledons</taxon>
        <taxon>Gunneridae</taxon>
        <taxon>Pentapetalae</taxon>
        <taxon>rosids</taxon>
        <taxon>fabids</taxon>
        <taxon>Fagales</taxon>
        <taxon>Betulaceae</taxon>
        <taxon>Carpinus</taxon>
    </lineage>
</organism>
<gene>
    <name evidence="1" type="ORF">FH972_013272</name>
</gene>
<sequence length="89" mass="10647">MGRSENWLVLGDRLKKTVKKLKLRRRRRRLRFDAPTGWHSCYMGDEKFNGNCLVAEIQRPSSYDSDDDIDRKADIFISNFYHQLRLERG</sequence>
<dbReference type="AlphaFoldDB" id="A0A5N6R7U3"/>
<dbReference type="InterPro" id="IPR008480">
    <property type="entry name" value="DUF761_pln"/>
</dbReference>
<evidence type="ECO:0000313" key="2">
    <source>
        <dbReference type="Proteomes" id="UP000327013"/>
    </source>
</evidence>
<protein>
    <submittedName>
        <fullName evidence="1">Uncharacterized protein</fullName>
    </submittedName>
</protein>
<keyword evidence="2" id="KW-1185">Reference proteome</keyword>
<name>A0A5N6R7U3_9ROSI</name>
<reference evidence="1 2" key="1">
    <citation type="submission" date="2019-06" db="EMBL/GenBank/DDBJ databases">
        <title>A chromosomal-level reference genome of Carpinus fangiana (Coryloideae, Betulaceae).</title>
        <authorList>
            <person name="Yang X."/>
            <person name="Wang Z."/>
            <person name="Zhang L."/>
            <person name="Hao G."/>
            <person name="Liu J."/>
            <person name="Yang Y."/>
        </authorList>
    </citation>
    <scope>NUCLEOTIDE SEQUENCE [LARGE SCALE GENOMIC DNA]</scope>
    <source>
        <strain evidence="1">Cfa_2016G</strain>
        <tissue evidence="1">Leaf</tissue>
    </source>
</reference>
<dbReference type="Proteomes" id="UP000327013">
    <property type="component" value="Chromosome 5"/>
</dbReference>
<proteinExistence type="predicted"/>
<accession>A0A5N6R7U3</accession>